<comment type="similarity">
    <text evidence="4">Belongs to the trans-sulfuration enzymes family.</text>
</comment>
<keyword evidence="5" id="KW-0456">Lyase</keyword>
<evidence type="ECO:0000256" key="1">
    <source>
        <dbReference type="ARBA" id="ARBA00001933"/>
    </source>
</evidence>
<dbReference type="OrthoDB" id="3512640at2759"/>
<dbReference type="Gene3D" id="3.90.1150.10">
    <property type="entry name" value="Aspartate Aminotransferase, domain 1"/>
    <property type="match status" value="1"/>
</dbReference>
<protein>
    <submittedName>
        <fullName evidence="5">Methionine gamma lyase</fullName>
    </submittedName>
</protein>
<dbReference type="InterPro" id="IPR000277">
    <property type="entry name" value="Cys/Met-Metab_PyrdxlP-dep_enz"/>
</dbReference>
<dbReference type="GO" id="GO:0030170">
    <property type="term" value="F:pyridoxal phosphate binding"/>
    <property type="evidence" value="ECO:0007669"/>
    <property type="project" value="InterPro"/>
</dbReference>
<feature type="modified residue" description="N6-(pyridoxal phosphate)lysine" evidence="3">
    <location>
        <position position="208"/>
    </location>
</feature>
<accession>A0A8J6B603</accession>
<dbReference type="EMBL" id="JAHDYR010000006">
    <property type="protein sequence ID" value="KAG9396393.1"/>
    <property type="molecule type" value="Genomic_DNA"/>
</dbReference>
<sequence length="394" mass="42357">MSSPAWETKVIHAGHTNYSNALTTPIFMTSTFSFDSAEQCRDRFMGTDPGYIYSRLGNPTVTALEQKLAIMEGAEDAVAVGSGIGALTTLVYAAVKGGDHIVISKSLYGCSWAFFTRGIAAFNVEVTPVCMDNLDELRQAIRPNTKLVFFETPANPTNCIIDIAEVTKIVRESDAKEAIVAVDNTFCSPVICNPIAHGADAVMHSGTKYLSGHGDVIAGAVCGSRAFIERCKLHALKDMNGAVMCPMTAFLLIRGIKTIHLRLPRHAENALALATFLEKHPKVKSVEYPFLPSHPRHEIAKKQMSMGNGIVPFILDGGREAGMLFLNSLKLATIAVSLGDAETLATHPASSTHSPYTENELEFAGIDPGLVRMSVGLEAAADIIADVEQALEHI</sequence>
<dbReference type="GO" id="GO:0005737">
    <property type="term" value="C:cytoplasm"/>
    <property type="evidence" value="ECO:0007669"/>
    <property type="project" value="TreeGrafter"/>
</dbReference>
<dbReference type="AlphaFoldDB" id="A0A8J6B603"/>
<comment type="cofactor">
    <cofactor evidence="1 4">
        <name>pyridoxal 5'-phosphate</name>
        <dbReference type="ChEBI" id="CHEBI:597326"/>
    </cofactor>
</comment>
<organism evidence="5 6">
    <name type="scientific">Carpediemonas membranifera</name>
    <dbReference type="NCBI Taxonomy" id="201153"/>
    <lineage>
        <taxon>Eukaryota</taxon>
        <taxon>Metamonada</taxon>
        <taxon>Carpediemonas-like organisms</taxon>
        <taxon>Carpediemonas</taxon>
    </lineage>
</organism>
<dbReference type="SUPFAM" id="SSF53383">
    <property type="entry name" value="PLP-dependent transferases"/>
    <property type="match status" value="1"/>
</dbReference>
<dbReference type="FunFam" id="3.40.640.10:FF:000046">
    <property type="entry name" value="Cystathionine gamma-lyase"/>
    <property type="match status" value="1"/>
</dbReference>
<evidence type="ECO:0000256" key="3">
    <source>
        <dbReference type="PIRSR" id="PIRSR001434-2"/>
    </source>
</evidence>
<evidence type="ECO:0000313" key="6">
    <source>
        <dbReference type="Proteomes" id="UP000717585"/>
    </source>
</evidence>
<evidence type="ECO:0000256" key="2">
    <source>
        <dbReference type="ARBA" id="ARBA00022898"/>
    </source>
</evidence>
<dbReference type="GO" id="GO:0019346">
    <property type="term" value="P:transsulfuration"/>
    <property type="evidence" value="ECO:0007669"/>
    <property type="project" value="InterPro"/>
</dbReference>
<evidence type="ECO:0000256" key="4">
    <source>
        <dbReference type="RuleBase" id="RU362118"/>
    </source>
</evidence>
<keyword evidence="2 3" id="KW-0663">Pyridoxal phosphate</keyword>
<dbReference type="GO" id="GO:0016846">
    <property type="term" value="F:carbon-sulfur lyase activity"/>
    <property type="evidence" value="ECO:0007669"/>
    <property type="project" value="TreeGrafter"/>
</dbReference>
<evidence type="ECO:0000313" key="5">
    <source>
        <dbReference type="EMBL" id="KAG9396393.1"/>
    </source>
</evidence>
<proteinExistence type="inferred from homology"/>
<dbReference type="Gene3D" id="3.40.640.10">
    <property type="entry name" value="Type I PLP-dependent aspartate aminotransferase-like (Major domain)"/>
    <property type="match status" value="1"/>
</dbReference>
<dbReference type="Pfam" id="PF01053">
    <property type="entry name" value="Cys_Met_Meta_PP"/>
    <property type="match status" value="1"/>
</dbReference>
<dbReference type="InterPro" id="IPR015424">
    <property type="entry name" value="PyrdxlP-dep_Trfase"/>
</dbReference>
<name>A0A8J6B603_9EUKA</name>
<dbReference type="CDD" id="cd00614">
    <property type="entry name" value="CGS_like"/>
    <property type="match status" value="1"/>
</dbReference>
<gene>
    <name evidence="5" type="ORF">J8273_2124</name>
</gene>
<comment type="caution">
    <text evidence="5">The sequence shown here is derived from an EMBL/GenBank/DDBJ whole genome shotgun (WGS) entry which is preliminary data.</text>
</comment>
<dbReference type="InterPro" id="IPR015421">
    <property type="entry name" value="PyrdxlP-dep_Trfase_major"/>
</dbReference>
<dbReference type="PANTHER" id="PTHR11808:SF80">
    <property type="entry name" value="CYSTATHIONINE GAMMA-LYASE"/>
    <property type="match status" value="1"/>
</dbReference>
<dbReference type="Proteomes" id="UP000717585">
    <property type="component" value="Unassembled WGS sequence"/>
</dbReference>
<keyword evidence="6" id="KW-1185">Reference proteome</keyword>
<dbReference type="InterPro" id="IPR015422">
    <property type="entry name" value="PyrdxlP-dep_Trfase_small"/>
</dbReference>
<dbReference type="PIRSF" id="PIRSF001434">
    <property type="entry name" value="CGS"/>
    <property type="match status" value="1"/>
</dbReference>
<reference evidence="5" key="1">
    <citation type="submission" date="2021-05" db="EMBL/GenBank/DDBJ databases">
        <title>A free-living protist that lacks canonical eukaryotic 1 DNA replication and segregation systems.</title>
        <authorList>
            <person name="Salas-Leiva D.E."/>
            <person name="Tromer E.C."/>
            <person name="Curtis B.A."/>
            <person name="Jerlstrom-Hultqvist J."/>
            <person name="Kolisko M."/>
            <person name="Yi Z."/>
            <person name="Salas-Leiva J.S."/>
            <person name="Gallot-Lavallee L."/>
            <person name="Kops G.J.P.L."/>
            <person name="Archibald J.M."/>
            <person name="Simpson A.G.B."/>
            <person name="Roger A.J."/>
        </authorList>
    </citation>
    <scope>NUCLEOTIDE SEQUENCE</scope>
    <source>
        <strain evidence="5">BICM</strain>
    </source>
</reference>
<dbReference type="PANTHER" id="PTHR11808">
    <property type="entry name" value="TRANS-SULFURATION ENZYME FAMILY MEMBER"/>
    <property type="match status" value="1"/>
</dbReference>